<dbReference type="EMBL" id="BAAAZN010000020">
    <property type="protein sequence ID" value="GAA3575466.1"/>
    <property type="molecule type" value="Genomic_DNA"/>
</dbReference>
<dbReference type="SUPFAM" id="SSF48264">
    <property type="entry name" value="Cytochrome P450"/>
    <property type="match status" value="1"/>
</dbReference>
<evidence type="ECO:0000256" key="1">
    <source>
        <dbReference type="ARBA" id="ARBA00010617"/>
    </source>
</evidence>
<dbReference type="PANTHER" id="PTHR46696">
    <property type="entry name" value="P450, PUTATIVE (EUROFUNG)-RELATED"/>
    <property type="match status" value="1"/>
</dbReference>
<evidence type="ECO:0000313" key="3">
    <source>
        <dbReference type="EMBL" id="GAA3575466.1"/>
    </source>
</evidence>
<sequence length="85" mass="9148">MVAANHDPAQFPDPGNLATRRHLGFGPHQCVGEQLARPEPNAVLGTLPPRSPSRRLAMAFDEIEFNSGTPILGPARLPVTGDEIR</sequence>
<comment type="similarity">
    <text evidence="1">Belongs to the cytochrome P450 family.</text>
</comment>
<dbReference type="Gene3D" id="1.10.630.10">
    <property type="entry name" value="Cytochrome P450"/>
    <property type="match status" value="1"/>
</dbReference>
<name>A0ABP6Y0T0_9PSEU</name>
<dbReference type="RefSeq" id="WP_344867451.1">
    <property type="nucleotide sequence ID" value="NZ_BAAAZN010000020.1"/>
</dbReference>
<keyword evidence="4" id="KW-1185">Reference proteome</keyword>
<accession>A0ABP6Y0T0</accession>
<protein>
    <recommendedName>
        <fullName evidence="5">Cytochrome P450</fullName>
    </recommendedName>
</protein>
<dbReference type="InterPro" id="IPR036396">
    <property type="entry name" value="Cyt_P450_sf"/>
</dbReference>
<dbReference type="PANTHER" id="PTHR46696:SF6">
    <property type="entry name" value="P450, PUTATIVE (EUROFUNG)-RELATED"/>
    <property type="match status" value="1"/>
</dbReference>
<reference evidence="4" key="1">
    <citation type="journal article" date="2019" name="Int. J. Syst. Evol. Microbiol.">
        <title>The Global Catalogue of Microorganisms (GCM) 10K type strain sequencing project: providing services to taxonomists for standard genome sequencing and annotation.</title>
        <authorList>
            <consortium name="The Broad Institute Genomics Platform"/>
            <consortium name="The Broad Institute Genome Sequencing Center for Infectious Disease"/>
            <person name="Wu L."/>
            <person name="Ma J."/>
        </authorList>
    </citation>
    <scope>NUCLEOTIDE SEQUENCE [LARGE SCALE GENOMIC DNA]</scope>
    <source>
        <strain evidence="4">JCM 16898</strain>
    </source>
</reference>
<proteinExistence type="inferred from homology"/>
<dbReference type="Proteomes" id="UP001500689">
    <property type="component" value="Unassembled WGS sequence"/>
</dbReference>
<feature type="region of interest" description="Disordered" evidence="2">
    <location>
        <begin position="1"/>
        <end position="51"/>
    </location>
</feature>
<evidence type="ECO:0008006" key="5">
    <source>
        <dbReference type="Google" id="ProtNLM"/>
    </source>
</evidence>
<evidence type="ECO:0000256" key="2">
    <source>
        <dbReference type="SAM" id="MobiDB-lite"/>
    </source>
</evidence>
<organism evidence="3 4">
    <name type="scientific">Amycolatopsis ultiminotia</name>
    <dbReference type="NCBI Taxonomy" id="543629"/>
    <lineage>
        <taxon>Bacteria</taxon>
        <taxon>Bacillati</taxon>
        <taxon>Actinomycetota</taxon>
        <taxon>Actinomycetes</taxon>
        <taxon>Pseudonocardiales</taxon>
        <taxon>Pseudonocardiaceae</taxon>
        <taxon>Amycolatopsis</taxon>
    </lineage>
</organism>
<gene>
    <name evidence="3" type="ORF">GCM10022222_70080</name>
</gene>
<comment type="caution">
    <text evidence="3">The sequence shown here is derived from an EMBL/GenBank/DDBJ whole genome shotgun (WGS) entry which is preliminary data.</text>
</comment>
<evidence type="ECO:0000313" key="4">
    <source>
        <dbReference type="Proteomes" id="UP001500689"/>
    </source>
</evidence>